<keyword evidence="1" id="KW-0813">Transport</keyword>
<dbReference type="Gene3D" id="3.30.450.70">
    <property type="match status" value="1"/>
</dbReference>
<dbReference type="InterPro" id="IPR007233">
    <property type="entry name" value="TRAPPC"/>
</dbReference>
<dbReference type="Pfam" id="PF04099">
    <property type="entry name" value="Sybindin"/>
    <property type="match status" value="1"/>
</dbReference>
<sequence length="74" mass="8535">MECVCIIAVACKKQAGIPKEAAYKLTYGMLFFTHSFVCKMSPPDMKDSFLDFQTSRYKFHYYETVTGIKGCHDY</sequence>
<evidence type="ECO:0000256" key="2">
    <source>
        <dbReference type="ARBA" id="ARBA00022892"/>
    </source>
</evidence>
<protein>
    <submittedName>
        <fullName evidence="3">Uncharacterized protein</fullName>
    </submittedName>
</protein>
<evidence type="ECO:0000256" key="1">
    <source>
        <dbReference type="ARBA" id="ARBA00022448"/>
    </source>
</evidence>
<evidence type="ECO:0000313" key="3">
    <source>
        <dbReference type="Ensembl" id="ENSCHIP00010009358.1"/>
    </source>
</evidence>
<reference evidence="3" key="2">
    <citation type="submission" date="2025-08" db="UniProtKB">
        <authorList>
            <consortium name="Ensembl"/>
        </authorList>
    </citation>
    <scope>IDENTIFICATION</scope>
</reference>
<accession>A0A8C2NT02</accession>
<proteinExistence type="predicted"/>
<reference evidence="3" key="1">
    <citation type="submission" date="2019-03" db="EMBL/GenBank/DDBJ databases">
        <title>Genome sequencing and reference-guided assembly of Black Bengal Goat (Capra hircus).</title>
        <authorList>
            <person name="Siddiki A.Z."/>
            <person name="Baten A."/>
            <person name="Billah M."/>
            <person name="Alam M.A.U."/>
            <person name="Shawrob K.S.M."/>
            <person name="Saha S."/>
            <person name="Chowdhury M."/>
            <person name="Rahman A.H."/>
            <person name="Stear M."/>
            <person name="Miah G."/>
            <person name="Das G.B."/>
            <person name="Hossain M.M."/>
            <person name="Kumkum M."/>
            <person name="Islam M.S."/>
            <person name="Mollah A.M."/>
            <person name="Ahsan A."/>
            <person name="Tusar F."/>
            <person name="Khan M.K.I."/>
        </authorList>
    </citation>
    <scope>NUCLEOTIDE SEQUENCE [LARGE SCALE GENOMIC DNA]</scope>
</reference>
<name>A0A8C2NT02_CAPHI</name>
<keyword evidence="2" id="KW-0931">ER-Golgi transport</keyword>
<organism evidence="3">
    <name type="scientific">Capra hircus</name>
    <name type="common">Goat</name>
    <dbReference type="NCBI Taxonomy" id="9925"/>
    <lineage>
        <taxon>Eukaryota</taxon>
        <taxon>Metazoa</taxon>
        <taxon>Chordata</taxon>
        <taxon>Craniata</taxon>
        <taxon>Vertebrata</taxon>
        <taxon>Euteleostomi</taxon>
        <taxon>Mammalia</taxon>
        <taxon>Eutheria</taxon>
        <taxon>Laurasiatheria</taxon>
        <taxon>Artiodactyla</taxon>
        <taxon>Ruminantia</taxon>
        <taxon>Pecora</taxon>
        <taxon>Bovidae</taxon>
        <taxon>Caprinae</taxon>
        <taxon>Capra</taxon>
    </lineage>
</organism>
<dbReference type="GO" id="GO:0030008">
    <property type="term" value="C:TRAPP complex"/>
    <property type="evidence" value="ECO:0007669"/>
    <property type="project" value="InterPro"/>
</dbReference>
<dbReference type="Ensembl" id="ENSCHIT00010013150.1">
    <property type="protein sequence ID" value="ENSCHIP00010009358.1"/>
    <property type="gene ID" value="ENSCHIG00010006944.1"/>
</dbReference>
<dbReference type="GO" id="GO:0016192">
    <property type="term" value="P:vesicle-mediated transport"/>
    <property type="evidence" value="ECO:0007669"/>
    <property type="project" value="UniProtKB-KW"/>
</dbReference>
<dbReference type="AlphaFoldDB" id="A0A8C2NT02"/>